<feature type="transmembrane region" description="Helical" evidence="1">
    <location>
        <begin position="14"/>
        <end position="35"/>
    </location>
</feature>
<feature type="transmembrane region" description="Helical" evidence="1">
    <location>
        <begin position="173"/>
        <end position="190"/>
    </location>
</feature>
<sequence>MELKLSIMRPISKLILMFFVAEIIIFLISSAIPINSPSLVQQYNGIESSIRNEPYILIALSIFSNNVRVALLDFIPAIGILFLAYSIVNTGMILSAVMTANHIPGIIAAISLLTLPHSFVELPSYAIATASGTYILLRRNEWIRGILTLIIVPIELFLAALIEASLFFVSNPYIMWIASAPVLAGLYFFYQYLQKVADRHISVNSSTSQPISTQQFYSLDSQYFNQYRDNWAKALLYESQGDLSNAMNFLWVSIINLIAAIAIKMNMPYYTKEDLDRVIQTLSYQYPQLNLLYQQAFSHKIQNDYQNFKVSITQLAAILQNIYQTSISRRIG</sequence>
<feature type="transmembrane region" description="Helical" evidence="1">
    <location>
        <begin position="92"/>
        <end position="113"/>
    </location>
</feature>
<keyword evidence="1" id="KW-1133">Transmembrane helix</keyword>
<dbReference type="Proteomes" id="UP000427373">
    <property type="component" value="Chromosome"/>
</dbReference>
<feature type="transmembrane region" description="Helical" evidence="1">
    <location>
        <begin position="146"/>
        <end position="167"/>
    </location>
</feature>
<protein>
    <submittedName>
        <fullName evidence="2">Stage II sporulation protein M</fullName>
    </submittedName>
</protein>
<feature type="transmembrane region" description="Helical" evidence="1">
    <location>
        <begin position="55"/>
        <end position="85"/>
    </location>
</feature>
<feature type="transmembrane region" description="Helical" evidence="1">
    <location>
        <begin position="249"/>
        <end position="270"/>
    </location>
</feature>
<evidence type="ECO:0000313" key="2">
    <source>
        <dbReference type="EMBL" id="QGR17610.1"/>
    </source>
</evidence>
<dbReference type="AlphaFoldDB" id="A0A650CIG2"/>
<keyword evidence="1" id="KW-0472">Membrane</keyword>
<dbReference type="OrthoDB" id="42180at2157"/>
<gene>
    <name evidence="2" type="ORF">D1869_10730</name>
</gene>
<feature type="transmembrane region" description="Helical" evidence="1">
    <location>
        <begin position="119"/>
        <end position="137"/>
    </location>
</feature>
<dbReference type="InterPro" id="IPR002798">
    <property type="entry name" value="SpoIIM-like"/>
</dbReference>
<evidence type="ECO:0000313" key="3">
    <source>
        <dbReference type="Proteomes" id="UP000427373"/>
    </source>
</evidence>
<accession>A0A650CIG2</accession>
<reference evidence="2 3" key="1">
    <citation type="submission" date="2019-10" db="EMBL/GenBank/DDBJ databases">
        <title>Genome Sequences from Six Type Strain Members of the Archaeal Family Sulfolobaceae: Acidianus ambivalens, Acidianus infernus, Metallosphaera prunae, Stygiolobus azoricus, Sulfolobus metallicus, and Sulfurisphaera ohwakuensis.</title>
        <authorList>
            <person name="Counts J.A."/>
            <person name="Kelly R.M."/>
        </authorList>
    </citation>
    <scope>NUCLEOTIDE SEQUENCE [LARGE SCALE GENOMIC DNA]</scope>
    <source>
        <strain evidence="2 3">TA-1</strain>
    </source>
</reference>
<proteinExistence type="predicted"/>
<dbReference type="Pfam" id="PF01944">
    <property type="entry name" value="SpoIIM"/>
    <property type="match status" value="1"/>
</dbReference>
<organism evidence="2 3">
    <name type="scientific">Sulfurisphaera ohwakuensis</name>
    <dbReference type="NCBI Taxonomy" id="69656"/>
    <lineage>
        <taxon>Archaea</taxon>
        <taxon>Thermoproteota</taxon>
        <taxon>Thermoprotei</taxon>
        <taxon>Sulfolobales</taxon>
        <taxon>Sulfolobaceae</taxon>
        <taxon>Sulfurisphaera</taxon>
    </lineage>
</organism>
<name>A0A650CIG2_SULOH</name>
<dbReference type="EMBL" id="CP045484">
    <property type="protein sequence ID" value="QGR17610.1"/>
    <property type="molecule type" value="Genomic_DNA"/>
</dbReference>
<keyword evidence="1" id="KW-0812">Transmembrane</keyword>
<keyword evidence="3" id="KW-1185">Reference proteome</keyword>
<dbReference type="KEGG" id="soh:D1869_10730"/>
<evidence type="ECO:0000256" key="1">
    <source>
        <dbReference type="SAM" id="Phobius"/>
    </source>
</evidence>